<comment type="similarity">
    <text evidence="1">Belongs to the N(4)/N(6)-methyltransferase family.</text>
</comment>
<dbReference type="RefSeq" id="WP_025023620.1">
    <property type="nucleotide sequence ID" value="NZ_AZDZ01000002.1"/>
</dbReference>
<evidence type="ECO:0000256" key="5">
    <source>
        <dbReference type="ARBA" id="ARBA00022691"/>
    </source>
</evidence>
<dbReference type="Pfam" id="PF12161">
    <property type="entry name" value="HsdM_N"/>
    <property type="match status" value="1"/>
</dbReference>
<dbReference type="InterPro" id="IPR022749">
    <property type="entry name" value="D12N6_MeTrfase_N"/>
</dbReference>
<keyword evidence="6" id="KW-0680">Restriction system</keyword>
<dbReference type="STRING" id="1423775.FD03_GL001029"/>
<dbReference type="NCBIfam" id="TIGR00497">
    <property type="entry name" value="hsdM"/>
    <property type="match status" value="1"/>
</dbReference>
<evidence type="ECO:0000259" key="10">
    <source>
        <dbReference type="Pfam" id="PF12161"/>
    </source>
</evidence>
<organism evidence="11 12">
    <name type="scientific">Companilactobacillus nodensis DSM 19682 = JCM 14932 = NBRC 107160</name>
    <dbReference type="NCBI Taxonomy" id="1423775"/>
    <lineage>
        <taxon>Bacteria</taxon>
        <taxon>Bacillati</taxon>
        <taxon>Bacillota</taxon>
        <taxon>Bacilli</taxon>
        <taxon>Lactobacillales</taxon>
        <taxon>Lactobacillaceae</taxon>
        <taxon>Companilactobacillus</taxon>
    </lineage>
</organism>
<dbReference type="InterPro" id="IPR029063">
    <property type="entry name" value="SAM-dependent_MTases_sf"/>
</dbReference>
<feature type="domain" description="N6 adenine-specific DNA methyltransferase N-terminal" evidence="10">
    <location>
        <begin position="7"/>
        <end position="165"/>
    </location>
</feature>
<dbReference type="PRINTS" id="PR00507">
    <property type="entry name" value="N12N6MTFRASE"/>
</dbReference>
<evidence type="ECO:0000256" key="8">
    <source>
        <dbReference type="SAM" id="Coils"/>
    </source>
</evidence>
<dbReference type="InterPro" id="IPR051537">
    <property type="entry name" value="DNA_Adenine_Mtase"/>
</dbReference>
<evidence type="ECO:0000256" key="7">
    <source>
        <dbReference type="ARBA" id="ARBA00047942"/>
    </source>
</evidence>
<evidence type="ECO:0000256" key="6">
    <source>
        <dbReference type="ARBA" id="ARBA00022747"/>
    </source>
</evidence>
<keyword evidence="12" id="KW-1185">Reference proteome</keyword>
<dbReference type="InterPro" id="IPR003356">
    <property type="entry name" value="DNA_methylase_A-5"/>
</dbReference>
<dbReference type="SUPFAM" id="SSF53335">
    <property type="entry name" value="S-adenosyl-L-methionine-dependent methyltransferases"/>
    <property type="match status" value="1"/>
</dbReference>
<dbReference type="PROSITE" id="PS00092">
    <property type="entry name" value="N6_MTASE"/>
    <property type="match status" value="1"/>
</dbReference>
<dbReference type="eggNOG" id="COG0286">
    <property type="taxonomic scope" value="Bacteria"/>
</dbReference>
<evidence type="ECO:0000259" key="9">
    <source>
        <dbReference type="Pfam" id="PF02384"/>
    </source>
</evidence>
<proteinExistence type="inferred from homology"/>
<dbReference type="GO" id="GO:0003677">
    <property type="term" value="F:DNA binding"/>
    <property type="evidence" value="ECO:0007669"/>
    <property type="project" value="InterPro"/>
</dbReference>
<name>A0A0R1KB19_9LACO</name>
<protein>
    <recommendedName>
        <fullName evidence="2">site-specific DNA-methyltransferase (adenine-specific)</fullName>
        <ecNumber evidence="2">2.1.1.72</ecNumber>
    </recommendedName>
</protein>
<dbReference type="GO" id="GO:0008170">
    <property type="term" value="F:N-methyltransferase activity"/>
    <property type="evidence" value="ECO:0007669"/>
    <property type="project" value="InterPro"/>
</dbReference>
<dbReference type="AlphaFoldDB" id="A0A0R1KB19"/>
<keyword evidence="5" id="KW-0949">S-adenosyl-L-methionine</keyword>
<evidence type="ECO:0000256" key="3">
    <source>
        <dbReference type="ARBA" id="ARBA00022603"/>
    </source>
</evidence>
<reference evidence="11 12" key="1">
    <citation type="journal article" date="2015" name="Genome Announc.">
        <title>Expanding the biotechnology potential of lactobacilli through comparative genomics of 213 strains and associated genera.</title>
        <authorList>
            <person name="Sun Z."/>
            <person name="Harris H.M."/>
            <person name="McCann A."/>
            <person name="Guo C."/>
            <person name="Argimon S."/>
            <person name="Zhang W."/>
            <person name="Yang X."/>
            <person name="Jeffery I.B."/>
            <person name="Cooney J.C."/>
            <person name="Kagawa T.F."/>
            <person name="Liu W."/>
            <person name="Song Y."/>
            <person name="Salvetti E."/>
            <person name="Wrobel A."/>
            <person name="Rasinkangas P."/>
            <person name="Parkhill J."/>
            <person name="Rea M.C."/>
            <person name="O'Sullivan O."/>
            <person name="Ritari J."/>
            <person name="Douillard F.P."/>
            <person name="Paul Ross R."/>
            <person name="Yang R."/>
            <person name="Briner A.E."/>
            <person name="Felis G.E."/>
            <person name="de Vos W.M."/>
            <person name="Barrangou R."/>
            <person name="Klaenhammer T.R."/>
            <person name="Caufield P.W."/>
            <person name="Cui Y."/>
            <person name="Zhang H."/>
            <person name="O'Toole P.W."/>
        </authorList>
    </citation>
    <scope>NUCLEOTIDE SEQUENCE [LARGE SCALE GENOMIC DNA]</scope>
    <source>
        <strain evidence="11 12">DSM 19682</strain>
    </source>
</reference>
<evidence type="ECO:0000313" key="12">
    <source>
        <dbReference type="Proteomes" id="UP000051248"/>
    </source>
</evidence>
<dbReference type="InterPro" id="IPR038333">
    <property type="entry name" value="T1MK-like_N_sf"/>
</dbReference>
<dbReference type="EC" id="2.1.1.72" evidence="2"/>
<comment type="caution">
    <text evidence="11">The sequence shown here is derived from an EMBL/GenBank/DDBJ whole genome shotgun (WGS) entry which is preliminary data.</text>
</comment>
<feature type="domain" description="DNA methylase adenine-specific" evidence="9">
    <location>
        <begin position="177"/>
        <end position="488"/>
    </location>
</feature>
<dbReference type="GO" id="GO:0009307">
    <property type="term" value="P:DNA restriction-modification system"/>
    <property type="evidence" value="ECO:0007669"/>
    <property type="project" value="UniProtKB-KW"/>
</dbReference>
<evidence type="ECO:0000313" key="11">
    <source>
        <dbReference type="EMBL" id="KRK80894.1"/>
    </source>
</evidence>
<sequence>MSKAQEITSQIWDMANGLRSNMDASEYRNYILGFIFYRYLSEHQEQRMVQNDLLDIADGQSVNDAYTEQAGGDDLNDYLEDLADSLGYAIAPQYTWQTIVDKVNDNSIAPSDFQDMLDDFNHNVDLNTNAKQDFHGVFADMNLINSRLGQTTAARAKALTEIVNLVDEIQYKDDDGHDILGDIYEFLIAEFAGNSGKKAGEFYTPHQVSEVLAKLVVQSLDPEETKPSVYDFACGSGSLLLTVQEQIKNRRLFYYGQELNTTTYNLARMNLMMHDVSYMNMDLRNADTLESDWPDGIDSQGVDHPRSFDMVVANPPYSAHWDNNDNKMKDPRFKDYGGLAPKTKADYSFLLHGLYHLSSKGTMAIVLPHGVLFRGAKEEKIRRALLEKNQIDTIIGLPAGLFYSTGIPTVVMVLKKNKINKNVLFIDASNDFEKGKNQNLLRPEDIDKIINTYNDRKDVDKYAHVANMDQIQENDFNLNIPRYVDTFEPEPEIDLGDITKEIKENNKKIEENKKELLSMMKELTSSDEKIQNDLNDFISMLDDEVKHNG</sequence>
<feature type="coiled-coil region" evidence="8">
    <location>
        <begin position="495"/>
        <end position="526"/>
    </location>
</feature>
<keyword evidence="8" id="KW-0175">Coiled coil</keyword>
<evidence type="ECO:0000256" key="4">
    <source>
        <dbReference type="ARBA" id="ARBA00022679"/>
    </source>
</evidence>
<evidence type="ECO:0000256" key="1">
    <source>
        <dbReference type="ARBA" id="ARBA00006594"/>
    </source>
</evidence>
<dbReference type="GO" id="GO:0009007">
    <property type="term" value="F:site-specific DNA-methyltransferase (adenine-specific) activity"/>
    <property type="evidence" value="ECO:0007669"/>
    <property type="project" value="UniProtKB-EC"/>
</dbReference>
<dbReference type="EMBL" id="AZDZ01000002">
    <property type="protein sequence ID" value="KRK80894.1"/>
    <property type="molecule type" value="Genomic_DNA"/>
</dbReference>
<dbReference type="PANTHER" id="PTHR42933">
    <property type="entry name" value="SLR6095 PROTEIN"/>
    <property type="match status" value="1"/>
</dbReference>
<dbReference type="Pfam" id="PF02384">
    <property type="entry name" value="N6_Mtase"/>
    <property type="match status" value="1"/>
</dbReference>
<dbReference type="Gene3D" id="1.20.1260.30">
    <property type="match status" value="1"/>
</dbReference>
<keyword evidence="4" id="KW-0808">Transferase</keyword>
<evidence type="ECO:0000256" key="2">
    <source>
        <dbReference type="ARBA" id="ARBA00011900"/>
    </source>
</evidence>
<dbReference type="GO" id="GO:0032259">
    <property type="term" value="P:methylation"/>
    <property type="evidence" value="ECO:0007669"/>
    <property type="project" value="UniProtKB-KW"/>
</dbReference>
<dbReference type="Gene3D" id="3.40.50.150">
    <property type="entry name" value="Vaccinia Virus protein VP39"/>
    <property type="match status" value="1"/>
</dbReference>
<keyword evidence="3" id="KW-0489">Methyltransferase</keyword>
<dbReference type="OrthoDB" id="9814572at2"/>
<dbReference type="InterPro" id="IPR004546">
    <property type="entry name" value="Restrct_endonuc_T1M"/>
</dbReference>
<gene>
    <name evidence="11" type="ORF">FD03_GL001029</name>
</gene>
<accession>A0A0R1KB19</accession>
<dbReference type="Proteomes" id="UP000051248">
    <property type="component" value="Unassembled WGS sequence"/>
</dbReference>
<dbReference type="PATRIC" id="fig|1423775.4.peg.1057"/>
<dbReference type="InterPro" id="IPR002052">
    <property type="entry name" value="DNA_methylase_N6_adenine_CS"/>
</dbReference>
<dbReference type="PANTHER" id="PTHR42933:SF1">
    <property type="entry name" value="SITE-SPECIFIC DNA-METHYLTRANSFERASE (ADENINE-SPECIFIC)"/>
    <property type="match status" value="1"/>
</dbReference>
<comment type="catalytic activity">
    <reaction evidence="7">
        <text>a 2'-deoxyadenosine in DNA + S-adenosyl-L-methionine = an N(6)-methyl-2'-deoxyadenosine in DNA + S-adenosyl-L-homocysteine + H(+)</text>
        <dbReference type="Rhea" id="RHEA:15197"/>
        <dbReference type="Rhea" id="RHEA-COMP:12418"/>
        <dbReference type="Rhea" id="RHEA-COMP:12419"/>
        <dbReference type="ChEBI" id="CHEBI:15378"/>
        <dbReference type="ChEBI" id="CHEBI:57856"/>
        <dbReference type="ChEBI" id="CHEBI:59789"/>
        <dbReference type="ChEBI" id="CHEBI:90615"/>
        <dbReference type="ChEBI" id="CHEBI:90616"/>
        <dbReference type="EC" id="2.1.1.72"/>
    </reaction>
</comment>